<evidence type="ECO:0000313" key="2">
    <source>
        <dbReference type="Proteomes" id="UP000823775"/>
    </source>
</evidence>
<name>A0ABS8S0W0_DATST</name>
<accession>A0ABS8S0W0</accession>
<protein>
    <submittedName>
        <fullName evidence="1">Uncharacterized protein</fullName>
    </submittedName>
</protein>
<organism evidence="1 2">
    <name type="scientific">Datura stramonium</name>
    <name type="common">Jimsonweed</name>
    <name type="synonym">Common thornapple</name>
    <dbReference type="NCBI Taxonomy" id="4076"/>
    <lineage>
        <taxon>Eukaryota</taxon>
        <taxon>Viridiplantae</taxon>
        <taxon>Streptophyta</taxon>
        <taxon>Embryophyta</taxon>
        <taxon>Tracheophyta</taxon>
        <taxon>Spermatophyta</taxon>
        <taxon>Magnoliopsida</taxon>
        <taxon>eudicotyledons</taxon>
        <taxon>Gunneridae</taxon>
        <taxon>Pentapetalae</taxon>
        <taxon>asterids</taxon>
        <taxon>lamiids</taxon>
        <taxon>Solanales</taxon>
        <taxon>Solanaceae</taxon>
        <taxon>Solanoideae</taxon>
        <taxon>Datureae</taxon>
        <taxon>Datura</taxon>
    </lineage>
</organism>
<gene>
    <name evidence="1" type="ORF">HAX54_017727</name>
</gene>
<keyword evidence="2" id="KW-1185">Reference proteome</keyword>
<proteinExistence type="predicted"/>
<comment type="caution">
    <text evidence="1">The sequence shown here is derived from an EMBL/GenBank/DDBJ whole genome shotgun (WGS) entry which is preliminary data.</text>
</comment>
<reference evidence="1 2" key="1">
    <citation type="journal article" date="2021" name="BMC Genomics">
        <title>Datura genome reveals duplications of psychoactive alkaloid biosynthetic genes and high mutation rate following tissue culture.</title>
        <authorList>
            <person name="Rajewski A."/>
            <person name="Carter-House D."/>
            <person name="Stajich J."/>
            <person name="Litt A."/>
        </authorList>
    </citation>
    <scope>NUCLEOTIDE SEQUENCE [LARGE SCALE GENOMIC DNA]</scope>
    <source>
        <strain evidence="1">AR-01</strain>
    </source>
</reference>
<dbReference type="EMBL" id="JACEIK010000218">
    <property type="protein sequence ID" value="MCD7452667.1"/>
    <property type="molecule type" value="Genomic_DNA"/>
</dbReference>
<evidence type="ECO:0000313" key="1">
    <source>
        <dbReference type="EMBL" id="MCD7452667.1"/>
    </source>
</evidence>
<sequence length="292" mass="31583">MEATASFSSSMASLFFPLCKPPSQLPSLPTCNSSWTGSTHSLSFSSKTHSLDIWRVINSRNVVTPRRDMRGVIRAEMFGQLTSGLKTAWNKLKEKVDNDLTTAVNVSVRTEDSCFSRGFDQGKHRGTYEGTSGGLFRSLIRVCSVCGEEAVGTGLIRGVKPDQQLVKIVRDELVKLMGGEVSELVFAKSGPTIILLTSVYKVLARQLPAAIDQLVILGEQVDVPVYAQQEQIGETVLNPTEVLLVVDAMTGQEAAGHIYLQSASETCSESKISAVFVVATKQLSRESSCACS</sequence>
<dbReference type="InterPro" id="IPR042101">
    <property type="entry name" value="SRP54_N_sf"/>
</dbReference>
<dbReference type="Gene3D" id="1.20.120.140">
    <property type="entry name" value="Signal recognition particle SRP54, nucleotide-binding domain"/>
    <property type="match status" value="1"/>
</dbReference>
<dbReference type="Proteomes" id="UP000823775">
    <property type="component" value="Unassembled WGS sequence"/>
</dbReference>